<comment type="caution">
    <text evidence="1">The sequence shown here is derived from an EMBL/GenBank/DDBJ whole genome shotgun (WGS) entry which is preliminary data.</text>
</comment>
<evidence type="ECO:0000313" key="1">
    <source>
        <dbReference type="EMBL" id="KAJ8752695.1"/>
    </source>
</evidence>
<dbReference type="PANTHER" id="PTHR33710:SF71">
    <property type="entry name" value="ENDONUCLEASE_EXONUCLEASE_PHOSPHATASE DOMAIN-CONTAINING PROTEIN"/>
    <property type="match status" value="1"/>
</dbReference>
<protein>
    <submittedName>
        <fullName evidence="1">Uncharacterized protein</fullName>
    </submittedName>
</protein>
<dbReference type="EMBL" id="JAIWQS010000010">
    <property type="protein sequence ID" value="KAJ8752695.1"/>
    <property type="molecule type" value="Genomic_DNA"/>
</dbReference>
<evidence type="ECO:0000313" key="2">
    <source>
        <dbReference type="Proteomes" id="UP001159364"/>
    </source>
</evidence>
<proteinExistence type="predicted"/>
<dbReference type="PANTHER" id="PTHR33710">
    <property type="entry name" value="BNAC02G09200D PROTEIN"/>
    <property type="match status" value="1"/>
</dbReference>
<name>A0AAV8SKE6_9ROSI</name>
<accession>A0AAV8SKE6</accession>
<gene>
    <name evidence="1" type="ORF">K2173_006497</name>
</gene>
<keyword evidence="2" id="KW-1185">Reference proteome</keyword>
<reference evidence="1 2" key="1">
    <citation type="submission" date="2021-09" db="EMBL/GenBank/DDBJ databases">
        <title>Genomic insights and catalytic innovation underlie evolution of tropane alkaloids biosynthesis.</title>
        <authorList>
            <person name="Wang Y.-J."/>
            <person name="Tian T."/>
            <person name="Huang J.-P."/>
            <person name="Huang S.-X."/>
        </authorList>
    </citation>
    <scope>NUCLEOTIDE SEQUENCE [LARGE SCALE GENOMIC DNA]</scope>
    <source>
        <strain evidence="1">KIB-2018</strain>
        <tissue evidence="1">Leaf</tissue>
    </source>
</reference>
<dbReference type="Proteomes" id="UP001159364">
    <property type="component" value="Linkage Group LG10"/>
</dbReference>
<sequence length="249" mass="28291">MIVCGEDQSTDDEVAVILMDEHQILMNSDPATRLSRLCDDTVILHRSEFYTADPLSSQEEPTPISTRTELLHLKIEGFSSSPVYVTGVYAKSTRAARRVLWADLLCLQQQIVELLNRATSDHSPMLYNCATPTSVPSSFKFQDMWIRHPTFQSTVVASWEQPQEGYGMYRFSRKLRRLKEVLKHWNKDVFGNVFDRVRQAEATVKSLEQIFDSTQADVDLIITPTIGDLDNTTLLALVSMEEGSPFQKV</sequence>
<dbReference type="AlphaFoldDB" id="A0AAV8SKE6"/>
<organism evidence="1 2">
    <name type="scientific">Erythroxylum novogranatense</name>
    <dbReference type="NCBI Taxonomy" id="1862640"/>
    <lineage>
        <taxon>Eukaryota</taxon>
        <taxon>Viridiplantae</taxon>
        <taxon>Streptophyta</taxon>
        <taxon>Embryophyta</taxon>
        <taxon>Tracheophyta</taxon>
        <taxon>Spermatophyta</taxon>
        <taxon>Magnoliopsida</taxon>
        <taxon>eudicotyledons</taxon>
        <taxon>Gunneridae</taxon>
        <taxon>Pentapetalae</taxon>
        <taxon>rosids</taxon>
        <taxon>fabids</taxon>
        <taxon>Malpighiales</taxon>
        <taxon>Erythroxylaceae</taxon>
        <taxon>Erythroxylum</taxon>
    </lineage>
</organism>